<reference evidence="1" key="1">
    <citation type="submission" date="2021-02" db="EMBL/GenBank/DDBJ databases">
        <title>First Annotated Genome of the Yellow-green Alga Tribonema minus.</title>
        <authorList>
            <person name="Mahan K.M."/>
        </authorList>
    </citation>
    <scope>NUCLEOTIDE SEQUENCE</scope>
    <source>
        <strain evidence="1">UTEX B ZZ1240</strain>
    </source>
</reference>
<proteinExistence type="predicted"/>
<dbReference type="InterPro" id="IPR035892">
    <property type="entry name" value="C2_domain_sf"/>
</dbReference>
<comment type="caution">
    <text evidence="1">The sequence shown here is derived from an EMBL/GenBank/DDBJ whole genome shotgun (WGS) entry which is preliminary data.</text>
</comment>
<sequence length="283" mass="30352">MHSRDTSPWADPAEAAIAEGTDPYSSCLFEHLARNALLRRLRLPHRFLALVQVELHDLKNLSPHFQAQPMDVFAVARLQRGASAPASHKHPTLGSAVTDAHRVVPCAEAKAGRQWGGATIFRYALPEDALPLIDVSGALSAPAVMRRHPAGGAPGPPSVLQLAVFKKSLLSDDCLGGTEVPLHSLNAHTTLDEWYPLKHVKHKRWGKVGAEGGAGGTWGAGFTGGAGSSWFLNLRITLRFVVMLVAEPPEEEGLDAEVAIAADLHHMRHSASALMMGEGDSMF</sequence>
<dbReference type="SUPFAM" id="SSF49562">
    <property type="entry name" value="C2 domain (Calcium/lipid-binding domain, CaLB)"/>
    <property type="match status" value="1"/>
</dbReference>
<dbReference type="Gene3D" id="2.60.40.150">
    <property type="entry name" value="C2 domain"/>
    <property type="match status" value="1"/>
</dbReference>
<dbReference type="Proteomes" id="UP000664859">
    <property type="component" value="Unassembled WGS sequence"/>
</dbReference>
<keyword evidence="2" id="KW-1185">Reference proteome</keyword>
<gene>
    <name evidence="1" type="ORF">JKP88DRAFT_202900</name>
</gene>
<name>A0A836C890_9STRA</name>
<protein>
    <submittedName>
        <fullName evidence="1">Uncharacterized protein</fullName>
    </submittedName>
</protein>
<evidence type="ECO:0000313" key="1">
    <source>
        <dbReference type="EMBL" id="KAG5176710.1"/>
    </source>
</evidence>
<accession>A0A836C890</accession>
<dbReference type="EMBL" id="JAFCMP010000534">
    <property type="protein sequence ID" value="KAG5176710.1"/>
    <property type="molecule type" value="Genomic_DNA"/>
</dbReference>
<evidence type="ECO:0000313" key="2">
    <source>
        <dbReference type="Proteomes" id="UP000664859"/>
    </source>
</evidence>
<dbReference type="AlphaFoldDB" id="A0A836C890"/>
<organism evidence="1 2">
    <name type="scientific">Tribonema minus</name>
    <dbReference type="NCBI Taxonomy" id="303371"/>
    <lineage>
        <taxon>Eukaryota</taxon>
        <taxon>Sar</taxon>
        <taxon>Stramenopiles</taxon>
        <taxon>Ochrophyta</taxon>
        <taxon>PX clade</taxon>
        <taxon>Xanthophyceae</taxon>
        <taxon>Tribonematales</taxon>
        <taxon>Tribonemataceae</taxon>
        <taxon>Tribonema</taxon>
    </lineage>
</organism>